<dbReference type="InterPro" id="IPR004307">
    <property type="entry name" value="TspO_MBR"/>
</dbReference>
<gene>
    <name evidence="7" type="ORF">HHL27_21615</name>
</gene>
<dbReference type="Proteomes" id="UP000583556">
    <property type="component" value="Unassembled WGS sequence"/>
</dbReference>
<feature type="transmembrane region" description="Helical" evidence="6">
    <location>
        <begin position="17"/>
        <end position="37"/>
    </location>
</feature>
<dbReference type="Pfam" id="PF03073">
    <property type="entry name" value="TspO_MBR"/>
    <property type="match status" value="1"/>
</dbReference>
<dbReference type="EMBL" id="JABBGM010000023">
    <property type="protein sequence ID" value="NML96257.1"/>
    <property type="molecule type" value="Genomic_DNA"/>
</dbReference>
<keyword evidence="4 6" id="KW-1133">Transmembrane helix</keyword>
<dbReference type="Gene3D" id="1.20.1260.100">
    <property type="entry name" value="TspO/MBR protein"/>
    <property type="match status" value="1"/>
</dbReference>
<name>A0A7Y0BTG9_9SPHN</name>
<evidence type="ECO:0008006" key="9">
    <source>
        <dbReference type="Google" id="ProtNLM"/>
    </source>
</evidence>
<keyword evidence="5 6" id="KW-0472">Membrane</keyword>
<sequence length="182" mass="19001">MNYIASRDQLVSGTIRAMLFFGASFGGVFFFAAQLALATGKGAWFDLATKPDLYPGPAVYCMGWFATSLLAGCASAIVFSSRGARRRRLALACLALASLANLLLIAVMSTSAGNVSAIAAVVVATVAVCVSAGIAASVRVVAGILLAPSLLWLCAHCFILWIAEQPPRQSDLHHAAQLRLSI</sequence>
<evidence type="ECO:0000256" key="4">
    <source>
        <dbReference type="ARBA" id="ARBA00022989"/>
    </source>
</evidence>
<evidence type="ECO:0000313" key="7">
    <source>
        <dbReference type="EMBL" id="NML96257.1"/>
    </source>
</evidence>
<feature type="transmembrane region" description="Helical" evidence="6">
    <location>
        <begin position="115"/>
        <end position="136"/>
    </location>
</feature>
<proteinExistence type="inferred from homology"/>
<evidence type="ECO:0000256" key="2">
    <source>
        <dbReference type="ARBA" id="ARBA00007524"/>
    </source>
</evidence>
<dbReference type="InterPro" id="IPR038330">
    <property type="entry name" value="TspO/MBR-related_sf"/>
</dbReference>
<feature type="transmembrane region" description="Helical" evidence="6">
    <location>
        <begin position="89"/>
        <end position="109"/>
    </location>
</feature>
<evidence type="ECO:0000313" key="8">
    <source>
        <dbReference type="Proteomes" id="UP000583556"/>
    </source>
</evidence>
<keyword evidence="3 6" id="KW-0812">Transmembrane</keyword>
<reference evidence="7 8" key="1">
    <citation type="submission" date="2020-04" db="EMBL/GenBank/DDBJ databases">
        <title>Novosphingobium sp. TW-4 isolated from soil.</title>
        <authorList>
            <person name="Dahal R.H."/>
            <person name="Chaudhary D.K."/>
        </authorList>
    </citation>
    <scope>NUCLEOTIDE SEQUENCE [LARGE SCALE GENOMIC DNA]</scope>
    <source>
        <strain evidence="7 8">TW-4</strain>
    </source>
</reference>
<evidence type="ECO:0000256" key="1">
    <source>
        <dbReference type="ARBA" id="ARBA00004141"/>
    </source>
</evidence>
<dbReference type="GO" id="GO:0016020">
    <property type="term" value="C:membrane"/>
    <property type="evidence" value="ECO:0007669"/>
    <property type="project" value="UniProtKB-SubCell"/>
</dbReference>
<protein>
    <recommendedName>
        <fullName evidence="9">Tryptophan-rich sensory protein</fullName>
    </recommendedName>
</protein>
<accession>A0A7Y0BTG9</accession>
<evidence type="ECO:0000256" key="3">
    <source>
        <dbReference type="ARBA" id="ARBA00022692"/>
    </source>
</evidence>
<comment type="subcellular location">
    <subcellularLocation>
        <location evidence="1">Membrane</location>
        <topology evidence="1">Multi-pass membrane protein</topology>
    </subcellularLocation>
</comment>
<organism evidence="7 8">
    <name type="scientific">Novosphingobium olei</name>
    <dbReference type="NCBI Taxonomy" id="2728851"/>
    <lineage>
        <taxon>Bacteria</taxon>
        <taxon>Pseudomonadati</taxon>
        <taxon>Pseudomonadota</taxon>
        <taxon>Alphaproteobacteria</taxon>
        <taxon>Sphingomonadales</taxon>
        <taxon>Sphingomonadaceae</taxon>
        <taxon>Novosphingobium</taxon>
    </lineage>
</organism>
<dbReference type="RefSeq" id="WP_169495447.1">
    <property type="nucleotide sequence ID" value="NZ_JABBGM010000023.1"/>
</dbReference>
<feature type="transmembrane region" description="Helical" evidence="6">
    <location>
        <begin position="143"/>
        <end position="163"/>
    </location>
</feature>
<comment type="similarity">
    <text evidence="2">Belongs to the TspO/BZRP family.</text>
</comment>
<evidence type="ECO:0000256" key="6">
    <source>
        <dbReference type="SAM" id="Phobius"/>
    </source>
</evidence>
<evidence type="ECO:0000256" key="5">
    <source>
        <dbReference type="ARBA" id="ARBA00023136"/>
    </source>
</evidence>
<keyword evidence="8" id="KW-1185">Reference proteome</keyword>
<dbReference type="AlphaFoldDB" id="A0A7Y0BTG9"/>
<comment type="caution">
    <text evidence="7">The sequence shown here is derived from an EMBL/GenBank/DDBJ whole genome shotgun (WGS) entry which is preliminary data.</text>
</comment>
<feature type="transmembrane region" description="Helical" evidence="6">
    <location>
        <begin position="57"/>
        <end position="77"/>
    </location>
</feature>